<comment type="caution">
    <text evidence="1">The sequence shown here is derived from an EMBL/GenBank/DDBJ whole genome shotgun (WGS) entry which is preliminary data.</text>
</comment>
<reference evidence="1" key="2">
    <citation type="journal article" date="2021" name="PeerJ">
        <title>Extensive microbial diversity within the chicken gut microbiome revealed by metagenomics and culture.</title>
        <authorList>
            <person name="Gilroy R."/>
            <person name="Ravi A."/>
            <person name="Getino M."/>
            <person name="Pursley I."/>
            <person name="Horton D.L."/>
            <person name="Alikhan N.F."/>
            <person name="Baker D."/>
            <person name="Gharbi K."/>
            <person name="Hall N."/>
            <person name="Watson M."/>
            <person name="Adriaenssens E.M."/>
            <person name="Foster-Nyarko E."/>
            <person name="Jarju S."/>
            <person name="Secka A."/>
            <person name="Antonio M."/>
            <person name="Oren A."/>
            <person name="Chaudhuri R.R."/>
            <person name="La Ragione R."/>
            <person name="Hildebrand F."/>
            <person name="Pallen M.J."/>
        </authorList>
    </citation>
    <scope>NUCLEOTIDE SEQUENCE</scope>
    <source>
        <strain evidence="1">14508</strain>
    </source>
</reference>
<evidence type="ECO:0000313" key="1">
    <source>
        <dbReference type="EMBL" id="HIT17563.1"/>
    </source>
</evidence>
<sequence length="716" mass="82362">MKKIIFFLSFLLIISTGVGYATFIFENAESTKEISGNAYADDIRDNYIYGEPGDPPVEEGQRYNVYFFAQTAFDPGNIVNGEPENTYYTDSYSSNWNASYGVFQEGDTTPTAPGEGISYKVLRDITEIKVSDINNIIGTPIMTLRDVNDYPMVFNGWGLGQDSETYSRRSGTIQGSFPWGDNNIDLMYFNTSLETLFRSANTSEQIEAGIYNNYLNESDGSLNIYLFPIYTSGKDYYSYNEIFIWRREGNDGFRILEWNATASNEGNFTIEKEQFFNEDKNMQEFLDSNSIYNGIRAYSYNAYTIDNDSTTSFLSFQYDSYVWSGSWKTLTFANSRSSTNVSSTSYNYDFSRNDVINEGVYNIYIFKQSGTNAFNDSDIQNIDNLLEERDIQRYRSFYSSGYGTTTDNIFYRDNRRFNLNFSFYIVFERLYEPRLLGGPTQSLIYEDGQEYQFNRDVDNHNLYYLKNVRLNNEEESNWFDYLNEYQLSNIVFGVQLEQNENTIDLNIPDINANPPTEYEDYSSKFFTDFNASDSEAVRRKDGGAVNASDLSSLTNFLQIRKSDVDDISIGYGIYTILIEVVYDTMTSGNFGVYEPVYINVYAYRQHNIYIAIYDNGLTPPVDENNFISPTQNHGYSYYARELYLDTLLSVDTVFEISNPVTGNSTGETTLGAIIDTYAVNGLELYDRVTGQVITRESLQAYPFRIMKNYVFHVKPI</sequence>
<protein>
    <submittedName>
        <fullName evidence="1">Uncharacterized protein</fullName>
    </submittedName>
</protein>
<organism evidence="1 2">
    <name type="scientific">Candidatus Caccosoma faecigallinarum</name>
    <dbReference type="NCBI Taxonomy" id="2840720"/>
    <lineage>
        <taxon>Bacteria</taxon>
        <taxon>Bacillati</taxon>
        <taxon>Bacillota</taxon>
        <taxon>Bacillota incertae sedis</taxon>
        <taxon>Candidatus Caccosoma</taxon>
    </lineage>
</organism>
<dbReference type="AlphaFoldDB" id="A0A9D1G9Z0"/>
<reference evidence="1" key="1">
    <citation type="submission" date="2020-10" db="EMBL/GenBank/DDBJ databases">
        <authorList>
            <person name="Gilroy R."/>
        </authorList>
    </citation>
    <scope>NUCLEOTIDE SEQUENCE</scope>
    <source>
        <strain evidence="1">14508</strain>
    </source>
</reference>
<accession>A0A9D1G9Z0</accession>
<dbReference type="Proteomes" id="UP000886893">
    <property type="component" value="Unassembled WGS sequence"/>
</dbReference>
<evidence type="ECO:0000313" key="2">
    <source>
        <dbReference type="Proteomes" id="UP000886893"/>
    </source>
</evidence>
<name>A0A9D1G9Z0_9FIRM</name>
<gene>
    <name evidence="1" type="ORF">IAD04_04230</name>
</gene>
<proteinExistence type="predicted"/>
<dbReference type="EMBL" id="DVKI01000130">
    <property type="protein sequence ID" value="HIT17563.1"/>
    <property type="molecule type" value="Genomic_DNA"/>
</dbReference>